<evidence type="ECO:0000313" key="13">
    <source>
        <dbReference type="Proteomes" id="UP001623661"/>
    </source>
</evidence>
<feature type="transmembrane region" description="Helical" evidence="11">
    <location>
        <begin position="46"/>
        <end position="65"/>
    </location>
</feature>
<feature type="transmembrane region" description="Helical" evidence="11">
    <location>
        <begin position="274"/>
        <end position="295"/>
    </location>
</feature>
<feature type="transmembrane region" description="Helical" evidence="11">
    <location>
        <begin position="163"/>
        <end position="182"/>
    </location>
</feature>
<evidence type="ECO:0000256" key="9">
    <source>
        <dbReference type="ARBA" id="ARBA00023136"/>
    </source>
</evidence>
<feature type="transmembrane region" description="Helical" evidence="11">
    <location>
        <begin position="189"/>
        <end position="208"/>
    </location>
</feature>
<keyword evidence="9 11" id="KW-0472">Membrane</keyword>
<protein>
    <submittedName>
        <fullName evidence="12">Rod shape-determining protein RodA</fullName>
    </submittedName>
</protein>
<sequence length="370" mass="40667">MIDFRGYKKKLKNLDYILIIDVVIILIFGLLNIYSTMHLSSGSNYVKLQFLWIIIGFAIIIFISSKDFIFIKNYTEIIYWASIALLVFNDISSRAVKGAASWIRIGSIAIEPGEFVKIGLILILSKKIEDFEGNINNAKNLLILIGYSLIPIVLILIQPNVGMALICFFITLGILFIAGLDLKIIYTGFISVIPISLIIWFSGILKIYQKNRIISFINPGAYESDIAYQLTQSLIGIGSGGLLGKGFLNGTQIAGGFIPEVHTDFIFSCVGEEWGLIGGIFLILLYFVLLMRIMKISNESHNIMSKLVCVGVISSLLFSIFQNIGMTIGIMPIAGITLPLMSYGGSSILANLVAIGIVLCIGTKKGKLNL</sequence>
<keyword evidence="6" id="KW-0133">Cell shape</keyword>
<keyword evidence="10" id="KW-0961">Cell wall biogenesis/degradation</keyword>
<dbReference type="Pfam" id="PF01098">
    <property type="entry name" value="FTSW_RODA_SPOVE"/>
    <property type="match status" value="1"/>
</dbReference>
<evidence type="ECO:0000256" key="2">
    <source>
        <dbReference type="ARBA" id="ARBA00022475"/>
    </source>
</evidence>
<evidence type="ECO:0000256" key="10">
    <source>
        <dbReference type="ARBA" id="ARBA00023316"/>
    </source>
</evidence>
<evidence type="ECO:0000256" key="5">
    <source>
        <dbReference type="ARBA" id="ARBA00022692"/>
    </source>
</evidence>
<dbReference type="InterPro" id="IPR018365">
    <property type="entry name" value="Cell_cycle_FtsW-rel_CS"/>
</dbReference>
<name>A0ABW8TRY6_9CLOT</name>
<dbReference type="PANTHER" id="PTHR30474">
    <property type="entry name" value="CELL CYCLE PROTEIN"/>
    <property type="match status" value="1"/>
</dbReference>
<evidence type="ECO:0000256" key="8">
    <source>
        <dbReference type="ARBA" id="ARBA00022989"/>
    </source>
</evidence>
<evidence type="ECO:0000256" key="6">
    <source>
        <dbReference type="ARBA" id="ARBA00022960"/>
    </source>
</evidence>
<keyword evidence="7" id="KW-0573">Peptidoglycan synthesis</keyword>
<feature type="transmembrane region" description="Helical" evidence="11">
    <location>
        <begin position="14"/>
        <end position="34"/>
    </location>
</feature>
<evidence type="ECO:0000256" key="3">
    <source>
        <dbReference type="ARBA" id="ARBA00022676"/>
    </source>
</evidence>
<dbReference type="InterPro" id="IPR011923">
    <property type="entry name" value="RodA/MrdB"/>
</dbReference>
<gene>
    <name evidence="12" type="primary">rodA</name>
    <name evidence="12" type="ORF">ACJDUH_10125</name>
</gene>
<keyword evidence="13" id="KW-1185">Reference proteome</keyword>
<feature type="transmembrane region" description="Helical" evidence="11">
    <location>
        <begin position="137"/>
        <end position="157"/>
    </location>
</feature>
<dbReference type="Proteomes" id="UP001623661">
    <property type="component" value="Unassembled WGS sequence"/>
</dbReference>
<evidence type="ECO:0000313" key="12">
    <source>
        <dbReference type="EMBL" id="MFL0268464.1"/>
    </source>
</evidence>
<keyword evidence="4" id="KW-0808">Transferase</keyword>
<evidence type="ECO:0000256" key="1">
    <source>
        <dbReference type="ARBA" id="ARBA00004141"/>
    </source>
</evidence>
<dbReference type="PANTHER" id="PTHR30474:SF1">
    <property type="entry name" value="PEPTIDOGLYCAN GLYCOSYLTRANSFERASE MRDB"/>
    <property type="match status" value="1"/>
</dbReference>
<dbReference type="InterPro" id="IPR001182">
    <property type="entry name" value="FtsW/RodA"/>
</dbReference>
<evidence type="ECO:0000256" key="4">
    <source>
        <dbReference type="ARBA" id="ARBA00022679"/>
    </source>
</evidence>
<dbReference type="RefSeq" id="WP_406765095.1">
    <property type="nucleotide sequence ID" value="NZ_JBJHZY010000002.1"/>
</dbReference>
<keyword evidence="2" id="KW-1003">Cell membrane</keyword>
<proteinExistence type="predicted"/>
<evidence type="ECO:0000256" key="11">
    <source>
        <dbReference type="SAM" id="Phobius"/>
    </source>
</evidence>
<comment type="caution">
    <text evidence="12">The sequence shown here is derived from an EMBL/GenBank/DDBJ whole genome shotgun (WGS) entry which is preliminary data.</text>
</comment>
<reference evidence="12 13" key="1">
    <citation type="submission" date="2024-11" db="EMBL/GenBank/DDBJ databases">
        <authorList>
            <person name="Heng Y.C."/>
            <person name="Lim A.C.H."/>
            <person name="Lee J.K.Y."/>
            <person name="Kittelmann S."/>
        </authorList>
    </citation>
    <scope>NUCLEOTIDE SEQUENCE [LARGE SCALE GENOMIC DNA]</scope>
    <source>
        <strain evidence="12 13">WILCCON 0202</strain>
    </source>
</reference>
<evidence type="ECO:0000256" key="7">
    <source>
        <dbReference type="ARBA" id="ARBA00022984"/>
    </source>
</evidence>
<feature type="transmembrane region" description="Helical" evidence="11">
    <location>
        <begin position="307"/>
        <end position="334"/>
    </location>
</feature>
<keyword evidence="5 11" id="KW-0812">Transmembrane</keyword>
<comment type="subcellular location">
    <subcellularLocation>
        <location evidence="1">Membrane</location>
        <topology evidence="1">Multi-pass membrane protein</topology>
    </subcellularLocation>
</comment>
<feature type="transmembrane region" description="Helical" evidence="11">
    <location>
        <begin position="340"/>
        <end position="361"/>
    </location>
</feature>
<dbReference type="PROSITE" id="PS00428">
    <property type="entry name" value="FTSW_RODA_SPOVE"/>
    <property type="match status" value="1"/>
</dbReference>
<keyword evidence="3" id="KW-0328">Glycosyltransferase</keyword>
<organism evidence="12 13">
    <name type="scientific">Candidatus Clostridium radicumherbarum</name>
    <dbReference type="NCBI Taxonomy" id="3381662"/>
    <lineage>
        <taxon>Bacteria</taxon>
        <taxon>Bacillati</taxon>
        <taxon>Bacillota</taxon>
        <taxon>Clostridia</taxon>
        <taxon>Eubacteriales</taxon>
        <taxon>Clostridiaceae</taxon>
        <taxon>Clostridium</taxon>
    </lineage>
</organism>
<dbReference type="NCBIfam" id="TIGR02210">
    <property type="entry name" value="rodA_shape"/>
    <property type="match status" value="1"/>
</dbReference>
<accession>A0ABW8TRY6</accession>
<keyword evidence="8 11" id="KW-1133">Transmembrane helix</keyword>
<dbReference type="EMBL" id="JBJHZY010000002">
    <property type="protein sequence ID" value="MFL0268464.1"/>
    <property type="molecule type" value="Genomic_DNA"/>
</dbReference>